<reference evidence="9 10" key="1">
    <citation type="submission" date="2021-01" db="EMBL/GenBank/DDBJ databases">
        <title>Genomic Encyclopedia of Type Strains, Phase IV (KMG-IV): sequencing the most valuable type-strain genomes for metagenomic binning, comparative biology and taxonomic classification.</title>
        <authorList>
            <person name="Goeker M."/>
        </authorList>
    </citation>
    <scope>NUCLEOTIDE SEQUENCE [LARGE SCALE GENOMIC DNA]</scope>
    <source>
        <strain evidence="9 10">DSM 105482</strain>
    </source>
</reference>
<evidence type="ECO:0000313" key="9">
    <source>
        <dbReference type="EMBL" id="MBM7693115.1"/>
    </source>
</evidence>
<name>A0ABS2QJI5_9BACI</name>
<protein>
    <submittedName>
        <fullName evidence="9">Methylated-DNA-[protein]-cysteine S-methyltransferase</fullName>
        <ecNumber evidence="9">2.1.1.63</ecNumber>
    </submittedName>
</protein>
<dbReference type="CDD" id="cd06445">
    <property type="entry name" value="ATase"/>
    <property type="match status" value="1"/>
</dbReference>
<dbReference type="GO" id="GO:0032259">
    <property type="term" value="P:methylation"/>
    <property type="evidence" value="ECO:0007669"/>
    <property type="project" value="UniProtKB-KW"/>
</dbReference>
<comment type="catalytic activity">
    <reaction evidence="1">
        <text>a 4-O-methyl-thymidine in DNA + L-cysteinyl-[protein] = a thymidine in DNA + S-methyl-L-cysteinyl-[protein]</text>
        <dbReference type="Rhea" id="RHEA:53428"/>
        <dbReference type="Rhea" id="RHEA-COMP:10131"/>
        <dbReference type="Rhea" id="RHEA-COMP:10132"/>
        <dbReference type="Rhea" id="RHEA-COMP:13555"/>
        <dbReference type="Rhea" id="RHEA-COMP:13556"/>
        <dbReference type="ChEBI" id="CHEBI:29950"/>
        <dbReference type="ChEBI" id="CHEBI:82612"/>
        <dbReference type="ChEBI" id="CHEBI:137386"/>
        <dbReference type="ChEBI" id="CHEBI:137387"/>
        <dbReference type="EC" id="2.1.1.63"/>
    </reaction>
</comment>
<keyword evidence="2 9" id="KW-0489">Methyltransferase</keyword>
<keyword evidence="5" id="KW-0234">DNA repair</keyword>
<dbReference type="InterPro" id="IPR001497">
    <property type="entry name" value="MethylDNA_cys_MeTrfase_AS"/>
</dbReference>
<sequence length="166" mass="18845">MYFWRTYHHPLIGDLFFIGTESGLTGIFLGEELFTKAKTKFSPEYKKEHGLFDHLNDALERYFAGEDIRFDVPLQIEGTLFQKAVWEYMRIIPYGETRSYSEAAIAIGRPKAVRAVGQASRVNPFPIIIPCHRLIGKNGSLTGYAGSKTDLKRNLLHLESTSGLLF</sequence>
<evidence type="ECO:0000256" key="2">
    <source>
        <dbReference type="ARBA" id="ARBA00022603"/>
    </source>
</evidence>
<feature type="domain" description="Methylguanine DNA methyltransferase ribonuclease-like" evidence="8">
    <location>
        <begin position="4"/>
        <end position="76"/>
    </location>
</feature>
<dbReference type="Pfam" id="PF02870">
    <property type="entry name" value="Methyltransf_1N"/>
    <property type="match status" value="1"/>
</dbReference>
<keyword evidence="10" id="KW-1185">Reference proteome</keyword>
<evidence type="ECO:0000313" key="10">
    <source>
        <dbReference type="Proteomes" id="UP000823486"/>
    </source>
</evidence>
<dbReference type="InterPro" id="IPR008332">
    <property type="entry name" value="MethylG_MeTrfase_N"/>
</dbReference>
<dbReference type="Proteomes" id="UP000823486">
    <property type="component" value="Unassembled WGS sequence"/>
</dbReference>
<evidence type="ECO:0000256" key="5">
    <source>
        <dbReference type="ARBA" id="ARBA00023204"/>
    </source>
</evidence>
<dbReference type="Gene3D" id="1.10.10.10">
    <property type="entry name" value="Winged helix-like DNA-binding domain superfamily/Winged helix DNA-binding domain"/>
    <property type="match status" value="1"/>
</dbReference>
<dbReference type="InterPro" id="IPR036217">
    <property type="entry name" value="MethylDNA_cys_MeTrfase_DNAb"/>
</dbReference>
<gene>
    <name evidence="9" type="ORF">JOC77_002554</name>
</gene>
<dbReference type="NCBIfam" id="TIGR00589">
    <property type="entry name" value="ogt"/>
    <property type="match status" value="1"/>
</dbReference>
<dbReference type="Pfam" id="PF01035">
    <property type="entry name" value="DNA_binding_1"/>
    <property type="match status" value="1"/>
</dbReference>
<evidence type="ECO:0000259" key="8">
    <source>
        <dbReference type="Pfam" id="PF02870"/>
    </source>
</evidence>
<evidence type="ECO:0000256" key="1">
    <source>
        <dbReference type="ARBA" id="ARBA00001286"/>
    </source>
</evidence>
<organism evidence="9 10">
    <name type="scientific">Peribacillus deserti</name>
    <dbReference type="NCBI Taxonomy" id="673318"/>
    <lineage>
        <taxon>Bacteria</taxon>
        <taxon>Bacillati</taxon>
        <taxon>Bacillota</taxon>
        <taxon>Bacilli</taxon>
        <taxon>Bacillales</taxon>
        <taxon>Bacillaceae</taxon>
        <taxon>Peribacillus</taxon>
    </lineage>
</organism>
<dbReference type="PANTHER" id="PTHR10815:SF5">
    <property type="entry name" value="METHYLATED-DNA--PROTEIN-CYSTEINE METHYLTRANSFERASE"/>
    <property type="match status" value="1"/>
</dbReference>
<feature type="domain" description="Methylated-DNA-[protein]-cysteine S-methyltransferase DNA binding" evidence="7">
    <location>
        <begin position="81"/>
        <end position="160"/>
    </location>
</feature>
<dbReference type="RefSeq" id="WP_204543680.1">
    <property type="nucleotide sequence ID" value="NZ_JAFBFI010000010.1"/>
</dbReference>
<dbReference type="PROSITE" id="PS00374">
    <property type="entry name" value="MGMT"/>
    <property type="match status" value="1"/>
</dbReference>
<comment type="caution">
    <text evidence="9">The sequence shown here is derived from an EMBL/GenBank/DDBJ whole genome shotgun (WGS) entry which is preliminary data.</text>
</comment>
<keyword evidence="3 9" id="KW-0808">Transferase</keyword>
<accession>A0ABS2QJI5</accession>
<evidence type="ECO:0000256" key="4">
    <source>
        <dbReference type="ARBA" id="ARBA00022763"/>
    </source>
</evidence>
<dbReference type="PANTHER" id="PTHR10815">
    <property type="entry name" value="METHYLATED-DNA--PROTEIN-CYSTEINE METHYLTRANSFERASE"/>
    <property type="match status" value="1"/>
</dbReference>
<comment type="catalytic activity">
    <reaction evidence="6">
        <text>a 6-O-methyl-2'-deoxyguanosine in DNA + L-cysteinyl-[protein] = S-methyl-L-cysteinyl-[protein] + a 2'-deoxyguanosine in DNA</text>
        <dbReference type="Rhea" id="RHEA:24000"/>
        <dbReference type="Rhea" id="RHEA-COMP:10131"/>
        <dbReference type="Rhea" id="RHEA-COMP:10132"/>
        <dbReference type="Rhea" id="RHEA-COMP:11367"/>
        <dbReference type="Rhea" id="RHEA-COMP:11368"/>
        <dbReference type="ChEBI" id="CHEBI:29950"/>
        <dbReference type="ChEBI" id="CHEBI:82612"/>
        <dbReference type="ChEBI" id="CHEBI:85445"/>
        <dbReference type="ChEBI" id="CHEBI:85448"/>
        <dbReference type="EC" id="2.1.1.63"/>
    </reaction>
</comment>
<dbReference type="Gene3D" id="3.30.160.70">
    <property type="entry name" value="Methylated DNA-protein cysteine methyltransferase domain"/>
    <property type="match status" value="1"/>
</dbReference>
<dbReference type="SUPFAM" id="SSF46767">
    <property type="entry name" value="Methylated DNA-protein cysteine methyltransferase, C-terminal domain"/>
    <property type="match status" value="1"/>
</dbReference>
<dbReference type="SUPFAM" id="SSF53155">
    <property type="entry name" value="Methylated DNA-protein cysteine methyltransferase domain"/>
    <property type="match status" value="1"/>
</dbReference>
<dbReference type="EC" id="2.1.1.63" evidence="9"/>
<keyword evidence="4" id="KW-0227">DNA damage</keyword>
<dbReference type="GO" id="GO:0003908">
    <property type="term" value="F:methylated-DNA-[protein]-cysteine S-methyltransferase activity"/>
    <property type="evidence" value="ECO:0007669"/>
    <property type="project" value="UniProtKB-EC"/>
</dbReference>
<evidence type="ECO:0000256" key="6">
    <source>
        <dbReference type="ARBA" id="ARBA00049348"/>
    </source>
</evidence>
<evidence type="ECO:0000259" key="7">
    <source>
        <dbReference type="Pfam" id="PF01035"/>
    </source>
</evidence>
<dbReference type="InterPro" id="IPR036631">
    <property type="entry name" value="MGMT_N_sf"/>
</dbReference>
<dbReference type="InterPro" id="IPR036388">
    <property type="entry name" value="WH-like_DNA-bd_sf"/>
</dbReference>
<dbReference type="EMBL" id="JAFBFI010000010">
    <property type="protein sequence ID" value="MBM7693115.1"/>
    <property type="molecule type" value="Genomic_DNA"/>
</dbReference>
<evidence type="ECO:0000256" key="3">
    <source>
        <dbReference type="ARBA" id="ARBA00022679"/>
    </source>
</evidence>
<dbReference type="InterPro" id="IPR014048">
    <property type="entry name" value="MethylDNA_cys_MeTrfase_DNA-bd"/>
</dbReference>
<proteinExistence type="predicted"/>